<accession>A0A194QLM2</accession>
<protein>
    <submittedName>
        <fullName evidence="1">Uncharacterized protein</fullName>
    </submittedName>
</protein>
<dbReference type="Proteomes" id="UP000053240">
    <property type="component" value="Unassembled WGS sequence"/>
</dbReference>
<evidence type="ECO:0000313" key="1">
    <source>
        <dbReference type="EMBL" id="KPJ06269.1"/>
    </source>
</evidence>
<keyword evidence="2" id="KW-1185">Reference proteome</keyword>
<dbReference type="EMBL" id="KQ461198">
    <property type="protein sequence ID" value="KPJ06269.1"/>
    <property type="molecule type" value="Genomic_DNA"/>
</dbReference>
<dbReference type="AlphaFoldDB" id="A0A194QLM2"/>
<gene>
    <name evidence="1" type="ORF">RR48_14711</name>
</gene>
<evidence type="ECO:0000313" key="2">
    <source>
        <dbReference type="Proteomes" id="UP000053240"/>
    </source>
</evidence>
<reference evidence="1 2" key="1">
    <citation type="journal article" date="2015" name="Nat. Commun.">
        <title>Outbred genome sequencing and CRISPR/Cas9 gene editing in butterflies.</title>
        <authorList>
            <person name="Li X."/>
            <person name="Fan D."/>
            <person name="Zhang W."/>
            <person name="Liu G."/>
            <person name="Zhang L."/>
            <person name="Zhao L."/>
            <person name="Fang X."/>
            <person name="Chen L."/>
            <person name="Dong Y."/>
            <person name="Chen Y."/>
            <person name="Ding Y."/>
            <person name="Zhao R."/>
            <person name="Feng M."/>
            <person name="Zhu Y."/>
            <person name="Feng Y."/>
            <person name="Jiang X."/>
            <person name="Zhu D."/>
            <person name="Xiang H."/>
            <person name="Feng X."/>
            <person name="Li S."/>
            <person name="Wang J."/>
            <person name="Zhang G."/>
            <person name="Kronforst M.R."/>
            <person name="Wang W."/>
        </authorList>
    </citation>
    <scope>NUCLEOTIDE SEQUENCE [LARGE SCALE GENOMIC DNA]</scope>
    <source>
        <strain evidence="1">Ya'a_city_454_Pm</strain>
        <tissue evidence="1">Whole body</tissue>
    </source>
</reference>
<proteinExistence type="predicted"/>
<sequence>MCGLRECDVNEIHALSRGWMLEVKGEGKNTSGISEAYLVSCSRKPQPRINAPQCKKTALQKSRYNAFDYDTAVTGAGGGQPAGSRQCETEKAAVVVFSTRGRAVMVAQRRRSGDVTLGN</sequence>
<name>A0A194QLM2_PAPMA</name>
<organism evidence="1 2">
    <name type="scientific">Papilio machaon</name>
    <name type="common">Old World swallowtail butterfly</name>
    <dbReference type="NCBI Taxonomy" id="76193"/>
    <lineage>
        <taxon>Eukaryota</taxon>
        <taxon>Metazoa</taxon>
        <taxon>Ecdysozoa</taxon>
        <taxon>Arthropoda</taxon>
        <taxon>Hexapoda</taxon>
        <taxon>Insecta</taxon>
        <taxon>Pterygota</taxon>
        <taxon>Neoptera</taxon>
        <taxon>Endopterygota</taxon>
        <taxon>Lepidoptera</taxon>
        <taxon>Glossata</taxon>
        <taxon>Ditrysia</taxon>
        <taxon>Papilionoidea</taxon>
        <taxon>Papilionidae</taxon>
        <taxon>Papilioninae</taxon>
        <taxon>Papilio</taxon>
    </lineage>
</organism>
<dbReference type="InParanoid" id="A0A194QLM2"/>